<dbReference type="STRING" id="133381.A0A2T9ZLK2"/>
<dbReference type="AlphaFoldDB" id="A0A2T9ZLK2"/>
<dbReference type="Gene3D" id="1.10.600.10">
    <property type="entry name" value="Farnesyl Diphosphate Synthase"/>
    <property type="match status" value="1"/>
</dbReference>
<evidence type="ECO:0000313" key="3">
    <source>
        <dbReference type="Proteomes" id="UP000245609"/>
    </source>
</evidence>
<organism evidence="2 3">
    <name type="scientific">Smittium megazygosporum</name>
    <dbReference type="NCBI Taxonomy" id="133381"/>
    <lineage>
        <taxon>Eukaryota</taxon>
        <taxon>Fungi</taxon>
        <taxon>Fungi incertae sedis</taxon>
        <taxon>Zoopagomycota</taxon>
        <taxon>Kickxellomycotina</taxon>
        <taxon>Harpellomycetes</taxon>
        <taxon>Harpellales</taxon>
        <taxon>Legeriomycetaceae</taxon>
        <taxon>Smittium</taxon>
    </lineage>
</organism>
<feature type="compositionally biased region" description="Polar residues" evidence="1">
    <location>
        <begin position="48"/>
        <end position="70"/>
    </location>
</feature>
<proteinExistence type="predicted"/>
<evidence type="ECO:0000256" key="1">
    <source>
        <dbReference type="SAM" id="MobiDB-lite"/>
    </source>
</evidence>
<dbReference type="Pfam" id="PF00494">
    <property type="entry name" value="SQS_PSY"/>
    <property type="match status" value="1"/>
</dbReference>
<dbReference type="SUPFAM" id="SSF48576">
    <property type="entry name" value="Terpenoid synthases"/>
    <property type="match status" value="1"/>
</dbReference>
<dbReference type="Proteomes" id="UP000245609">
    <property type="component" value="Unassembled WGS sequence"/>
</dbReference>
<keyword evidence="3" id="KW-1185">Reference proteome</keyword>
<reference evidence="2 3" key="1">
    <citation type="journal article" date="2018" name="MBio">
        <title>Comparative Genomics Reveals the Core Gene Toolbox for the Fungus-Insect Symbiosis.</title>
        <authorList>
            <person name="Wang Y."/>
            <person name="Stata M."/>
            <person name="Wang W."/>
            <person name="Stajich J.E."/>
            <person name="White M.M."/>
            <person name="Moncalvo J.M."/>
        </authorList>
    </citation>
    <scope>NUCLEOTIDE SEQUENCE [LARGE SCALE GENOMIC DNA]</scope>
    <source>
        <strain evidence="2 3">SC-DP-2</strain>
    </source>
</reference>
<dbReference type="InterPro" id="IPR008949">
    <property type="entry name" value="Isoprenoid_synthase_dom_sf"/>
</dbReference>
<gene>
    <name evidence="2" type="ORF">BB560_000005</name>
</gene>
<dbReference type="EMBL" id="MBFS01000001">
    <property type="protein sequence ID" value="PVV05469.1"/>
    <property type="molecule type" value="Genomic_DNA"/>
</dbReference>
<name>A0A2T9ZLK2_9FUNG</name>
<accession>A0A2T9ZLK2</accession>
<sequence length="340" mass="38089">MNLYSKHPMSPRLIYLIKKRSFFSSSPSLISNSKLPLQKSNESKDLENQVQDTSPNFGNENEANSSALKSQGQINMNDNEKSAQSSHVTEQDSQYVRNLVRKHDYNLYLTSLFSPQNSRDPLYSIWALNFELAKIMSSSSPEIALLKLSWWSSTISQLYNGTCVHTPTGRILFNSIQKYKISKMWLTRNIRGRLLQRKGFRDASDLEKYGEMTIASNIHAHLEILGVRNVNADNAARMIGQSAAIADLVQKILMAANKNIIQIPQSLVLKYNLDVKEILENKSSKALQDAVFDLATPGFTKLCGISEIFIPNSPKSAIPAFLYAVSSPVKLVQTLGKSKL</sequence>
<dbReference type="OrthoDB" id="270318at2759"/>
<comment type="caution">
    <text evidence="2">The sequence shown here is derived from an EMBL/GenBank/DDBJ whole genome shotgun (WGS) entry which is preliminary data.</text>
</comment>
<evidence type="ECO:0000313" key="2">
    <source>
        <dbReference type="EMBL" id="PVV05469.1"/>
    </source>
</evidence>
<feature type="region of interest" description="Disordered" evidence="1">
    <location>
        <begin position="33"/>
        <end position="70"/>
    </location>
</feature>
<dbReference type="InterPro" id="IPR002060">
    <property type="entry name" value="Squ/phyt_synthse"/>
</dbReference>
<protein>
    <submittedName>
        <fullName evidence="2">Uncharacterized protein</fullName>
    </submittedName>
</protein>